<evidence type="ECO:0000256" key="1">
    <source>
        <dbReference type="ARBA" id="ARBA00022723"/>
    </source>
</evidence>
<keyword evidence="3" id="KW-0862">Zinc</keyword>
<sequence>MQFLIRRTNGPKRKKTRKKWTDFVLSLKRAKWTPTSYSVICSEHFKPEDFLRRFSHVEGESFVGNRWLKRDEIGICVFPTIMPSADAQKVSDRYKRMFHYYVVEQSQKKSKAAPKCRACEQPMKGHKFVTDCPRNERSTS</sequence>
<evidence type="ECO:0000256" key="3">
    <source>
        <dbReference type="ARBA" id="ARBA00022833"/>
    </source>
</evidence>
<keyword evidence="6" id="KW-1185">Reference proteome</keyword>
<dbReference type="InterPro" id="IPR038441">
    <property type="entry name" value="THAP_Znf_sf"/>
</dbReference>
<protein>
    <submittedName>
        <fullName evidence="5">THAP domain-containing 2</fullName>
    </submittedName>
</protein>
<evidence type="ECO:0000313" key="5">
    <source>
        <dbReference type="EMBL" id="CAB4036487.1"/>
    </source>
</evidence>
<dbReference type="Proteomes" id="UP001152795">
    <property type="component" value="Unassembled WGS sequence"/>
</dbReference>
<dbReference type="Gene3D" id="6.20.210.20">
    <property type="entry name" value="THAP domain"/>
    <property type="match status" value="1"/>
</dbReference>
<proteinExistence type="predicted"/>
<comment type="caution">
    <text evidence="5">The sequence shown here is derived from an EMBL/GenBank/DDBJ whole genome shotgun (WGS) entry which is preliminary data.</text>
</comment>
<dbReference type="GO" id="GO:0003677">
    <property type="term" value="F:DNA binding"/>
    <property type="evidence" value="ECO:0007669"/>
    <property type="project" value="UniProtKB-UniRule"/>
</dbReference>
<gene>
    <name evidence="5" type="ORF">PACLA_8A024043</name>
</gene>
<dbReference type="AlphaFoldDB" id="A0A7D9LP12"/>
<organism evidence="5 6">
    <name type="scientific">Paramuricea clavata</name>
    <name type="common">Red gorgonian</name>
    <name type="synonym">Violescent sea-whip</name>
    <dbReference type="NCBI Taxonomy" id="317549"/>
    <lineage>
        <taxon>Eukaryota</taxon>
        <taxon>Metazoa</taxon>
        <taxon>Cnidaria</taxon>
        <taxon>Anthozoa</taxon>
        <taxon>Octocorallia</taxon>
        <taxon>Malacalcyonacea</taxon>
        <taxon>Plexauridae</taxon>
        <taxon>Paramuricea</taxon>
    </lineage>
</organism>
<keyword evidence="4" id="KW-0238">DNA-binding</keyword>
<dbReference type="SUPFAM" id="SSF57716">
    <property type="entry name" value="Glucocorticoid receptor-like (DNA-binding domain)"/>
    <property type="match status" value="1"/>
</dbReference>
<evidence type="ECO:0000256" key="2">
    <source>
        <dbReference type="ARBA" id="ARBA00022771"/>
    </source>
</evidence>
<dbReference type="GO" id="GO:0008270">
    <property type="term" value="F:zinc ion binding"/>
    <property type="evidence" value="ECO:0007669"/>
    <property type="project" value="UniProtKB-KW"/>
</dbReference>
<dbReference type="Pfam" id="PF05485">
    <property type="entry name" value="THAP"/>
    <property type="match status" value="1"/>
</dbReference>
<keyword evidence="1" id="KW-0479">Metal-binding</keyword>
<evidence type="ECO:0000256" key="4">
    <source>
        <dbReference type="ARBA" id="ARBA00023125"/>
    </source>
</evidence>
<dbReference type="EMBL" id="CACRXK020022094">
    <property type="protein sequence ID" value="CAB4036487.1"/>
    <property type="molecule type" value="Genomic_DNA"/>
</dbReference>
<dbReference type="PROSITE" id="PS50950">
    <property type="entry name" value="ZF_THAP"/>
    <property type="match status" value="1"/>
</dbReference>
<accession>A0A7D9LP12</accession>
<dbReference type="InterPro" id="IPR006612">
    <property type="entry name" value="THAP_Znf"/>
</dbReference>
<keyword evidence="2" id="KW-0863">Zinc-finger</keyword>
<reference evidence="5" key="1">
    <citation type="submission" date="2020-04" db="EMBL/GenBank/DDBJ databases">
        <authorList>
            <person name="Alioto T."/>
            <person name="Alioto T."/>
            <person name="Gomez Garrido J."/>
        </authorList>
    </citation>
    <scope>NUCLEOTIDE SEQUENCE</scope>
    <source>
        <strain evidence="5">A484AB</strain>
    </source>
</reference>
<evidence type="ECO:0000313" key="6">
    <source>
        <dbReference type="Proteomes" id="UP001152795"/>
    </source>
</evidence>
<name>A0A7D9LP12_PARCT</name>
<dbReference type="OrthoDB" id="5987038at2759"/>